<dbReference type="Gene3D" id="3.30.360.10">
    <property type="entry name" value="Dihydrodipicolinate Reductase, domain 2"/>
    <property type="match status" value="1"/>
</dbReference>
<evidence type="ECO:0000256" key="3">
    <source>
        <dbReference type="ARBA" id="ARBA00013119"/>
    </source>
</evidence>
<dbReference type="Gene3D" id="3.40.50.720">
    <property type="entry name" value="NAD(P)-binding Rossmann-like Domain"/>
    <property type="match status" value="1"/>
</dbReference>
<evidence type="ECO:0000256" key="2">
    <source>
        <dbReference type="ARBA" id="ARBA00007406"/>
    </source>
</evidence>
<dbReference type="SUPFAM" id="SSF51735">
    <property type="entry name" value="NAD(P)-binding Rossmann-fold domains"/>
    <property type="match status" value="1"/>
</dbReference>
<comment type="pathway">
    <text evidence="1">Carbohydrate degradation; glycolysis; pyruvate from D-glyceraldehyde 3-phosphate: step 1/5.</text>
</comment>
<dbReference type="GO" id="GO:0006096">
    <property type="term" value="P:glycolytic process"/>
    <property type="evidence" value="ECO:0007669"/>
    <property type="project" value="UniProtKB-KW"/>
</dbReference>
<dbReference type="PANTHER" id="PTHR10836:SF112">
    <property type="entry name" value="GLYCERALDEHYDE-3-PHOSPHATE DEHYDROGENASE GAPC1, CYTOSOLIC-RELATED"/>
    <property type="match status" value="1"/>
</dbReference>
<keyword evidence="6" id="KW-0324">Glycolysis</keyword>
<dbReference type="InterPro" id="IPR020828">
    <property type="entry name" value="GlycerAld_3-P_DH_NAD(P)-bd"/>
</dbReference>
<dbReference type="Proteomes" id="UP001054252">
    <property type="component" value="Unassembled WGS sequence"/>
</dbReference>
<dbReference type="GO" id="GO:0005829">
    <property type="term" value="C:cytosol"/>
    <property type="evidence" value="ECO:0007669"/>
    <property type="project" value="TreeGrafter"/>
</dbReference>
<gene>
    <name evidence="8" type="ORF">SLEP1_g58450</name>
</gene>
<keyword evidence="5" id="KW-0520">NAD</keyword>
<name>A0AAV5MQK2_9ROSI</name>
<dbReference type="GO" id="GO:0004365">
    <property type="term" value="F:glyceraldehyde-3-phosphate dehydrogenase (NAD+) (phosphorylating) activity"/>
    <property type="evidence" value="ECO:0007669"/>
    <property type="project" value="UniProtKB-EC"/>
</dbReference>
<evidence type="ECO:0000313" key="9">
    <source>
        <dbReference type="Proteomes" id="UP001054252"/>
    </source>
</evidence>
<dbReference type="EC" id="1.2.1.12" evidence="3"/>
<dbReference type="SUPFAM" id="SSF55347">
    <property type="entry name" value="Glyceraldehyde-3-phosphate dehydrogenase-like, C-terminal domain"/>
    <property type="match status" value="1"/>
</dbReference>
<evidence type="ECO:0000256" key="6">
    <source>
        <dbReference type="ARBA" id="ARBA00023152"/>
    </source>
</evidence>
<organism evidence="8 9">
    <name type="scientific">Rubroshorea leprosula</name>
    <dbReference type="NCBI Taxonomy" id="152421"/>
    <lineage>
        <taxon>Eukaryota</taxon>
        <taxon>Viridiplantae</taxon>
        <taxon>Streptophyta</taxon>
        <taxon>Embryophyta</taxon>
        <taxon>Tracheophyta</taxon>
        <taxon>Spermatophyta</taxon>
        <taxon>Magnoliopsida</taxon>
        <taxon>eudicotyledons</taxon>
        <taxon>Gunneridae</taxon>
        <taxon>Pentapetalae</taxon>
        <taxon>rosids</taxon>
        <taxon>malvids</taxon>
        <taxon>Malvales</taxon>
        <taxon>Dipterocarpaceae</taxon>
        <taxon>Rubroshorea</taxon>
    </lineage>
</organism>
<feature type="domain" description="Glyceraldehyde 3-phosphate dehydrogenase NAD(P) binding" evidence="7">
    <location>
        <begin position="1"/>
        <end position="63"/>
    </location>
</feature>
<sequence length="223" mass="23995">MGVEYVIESTGLTVKDEAAAHLKGGAKKVIITDISKDVPMFVFGVNEMDYKPDQDDIVSSASFITHQLAPILEVFHFWFGILEGDMKILDSAIATQDDDGPIMTDSRDRRLAFFHQAIGATGAAEELFLNVGDMLGIDDGLKTTLMKLLSNPAAMDTIDGPHGTSSPGSIPADVEAVGKVLAYLCDKLTGTVTHGPTRDRSIVVLTVRLEVEATLEYIKAAIK</sequence>
<evidence type="ECO:0000256" key="1">
    <source>
        <dbReference type="ARBA" id="ARBA00004869"/>
    </source>
</evidence>
<evidence type="ECO:0000256" key="5">
    <source>
        <dbReference type="ARBA" id="ARBA00023027"/>
    </source>
</evidence>
<dbReference type="AlphaFoldDB" id="A0AAV5MQK2"/>
<dbReference type="EMBL" id="BPVZ01000548">
    <property type="protein sequence ID" value="GKV51827.1"/>
    <property type="molecule type" value="Genomic_DNA"/>
</dbReference>
<proteinExistence type="inferred from homology"/>
<reference evidence="8 9" key="1">
    <citation type="journal article" date="2021" name="Commun. Biol.">
        <title>The genome of Shorea leprosula (Dipterocarpaceae) highlights the ecological relevance of drought in aseasonal tropical rainforests.</title>
        <authorList>
            <person name="Ng K.K.S."/>
            <person name="Kobayashi M.J."/>
            <person name="Fawcett J.A."/>
            <person name="Hatakeyama M."/>
            <person name="Paape T."/>
            <person name="Ng C.H."/>
            <person name="Ang C.C."/>
            <person name="Tnah L.H."/>
            <person name="Lee C.T."/>
            <person name="Nishiyama T."/>
            <person name="Sese J."/>
            <person name="O'Brien M.J."/>
            <person name="Copetti D."/>
            <person name="Mohd Noor M.I."/>
            <person name="Ong R.C."/>
            <person name="Putra M."/>
            <person name="Sireger I.Z."/>
            <person name="Indrioko S."/>
            <person name="Kosugi Y."/>
            <person name="Izuno A."/>
            <person name="Isagi Y."/>
            <person name="Lee S.L."/>
            <person name="Shimizu K.K."/>
        </authorList>
    </citation>
    <scope>NUCLEOTIDE SEQUENCE [LARGE SCALE GENOMIC DNA]</scope>
    <source>
        <strain evidence="8">214</strain>
    </source>
</reference>
<comment type="similarity">
    <text evidence="2">Belongs to the glyceraldehyde-3-phosphate dehydrogenase family.</text>
</comment>
<evidence type="ECO:0000256" key="4">
    <source>
        <dbReference type="ARBA" id="ARBA00023002"/>
    </source>
</evidence>
<evidence type="ECO:0000313" key="8">
    <source>
        <dbReference type="EMBL" id="GKV51827.1"/>
    </source>
</evidence>
<dbReference type="PRINTS" id="PR00078">
    <property type="entry name" value="G3PDHDRGNASE"/>
</dbReference>
<dbReference type="InterPro" id="IPR036291">
    <property type="entry name" value="NAD(P)-bd_dom_sf"/>
</dbReference>
<keyword evidence="9" id="KW-1185">Reference proteome</keyword>
<dbReference type="InterPro" id="IPR020831">
    <property type="entry name" value="GlycerAld/Erythrose_P_DH"/>
</dbReference>
<dbReference type="GO" id="GO:0051287">
    <property type="term" value="F:NAD binding"/>
    <property type="evidence" value="ECO:0007669"/>
    <property type="project" value="InterPro"/>
</dbReference>
<protein>
    <recommendedName>
        <fullName evidence="3">glyceraldehyde-3-phosphate dehydrogenase (phosphorylating)</fullName>
        <ecNumber evidence="3">1.2.1.12</ecNumber>
    </recommendedName>
</protein>
<keyword evidence="4" id="KW-0560">Oxidoreductase</keyword>
<accession>A0AAV5MQK2</accession>
<comment type="caution">
    <text evidence="8">The sequence shown here is derived from an EMBL/GenBank/DDBJ whole genome shotgun (WGS) entry which is preliminary data.</text>
</comment>
<dbReference type="SMART" id="SM00846">
    <property type="entry name" value="Gp_dh_N"/>
    <property type="match status" value="1"/>
</dbReference>
<evidence type="ECO:0000259" key="7">
    <source>
        <dbReference type="SMART" id="SM00846"/>
    </source>
</evidence>
<dbReference type="PANTHER" id="PTHR10836">
    <property type="entry name" value="GLYCERALDEHYDE 3-PHOSPHATE DEHYDROGENASE"/>
    <property type="match status" value="1"/>
</dbReference>